<dbReference type="Proteomes" id="UP000663872">
    <property type="component" value="Unassembled WGS sequence"/>
</dbReference>
<evidence type="ECO:0000313" key="10">
    <source>
        <dbReference type="Proteomes" id="UP000663869"/>
    </source>
</evidence>
<evidence type="ECO:0000313" key="2">
    <source>
        <dbReference type="EMBL" id="CAF3313183.1"/>
    </source>
</evidence>
<dbReference type="EMBL" id="CAJNYT010000051">
    <property type="protein sequence ID" value="CAF3317340.1"/>
    <property type="molecule type" value="Genomic_DNA"/>
</dbReference>
<evidence type="ECO:0000313" key="5">
    <source>
        <dbReference type="EMBL" id="CAF3449024.1"/>
    </source>
</evidence>
<keyword evidence="1" id="KW-0812">Transmembrane</keyword>
<dbReference type="EMBL" id="CAJNYU010000013">
    <property type="protein sequence ID" value="CAF3313183.1"/>
    <property type="molecule type" value="Genomic_DNA"/>
</dbReference>
<dbReference type="EMBL" id="CAJNXB010005245">
    <property type="protein sequence ID" value="CAF3414538.1"/>
    <property type="molecule type" value="Genomic_DNA"/>
</dbReference>
<dbReference type="EMBL" id="CAJOBO010000447">
    <property type="protein sequence ID" value="CAF4223758.1"/>
    <property type="molecule type" value="Genomic_DNA"/>
</dbReference>
<evidence type="ECO:0000256" key="1">
    <source>
        <dbReference type="SAM" id="Phobius"/>
    </source>
</evidence>
<evidence type="ECO:0000313" key="3">
    <source>
        <dbReference type="EMBL" id="CAF3317340.1"/>
    </source>
</evidence>
<feature type="transmembrane region" description="Helical" evidence="1">
    <location>
        <begin position="25"/>
        <end position="45"/>
    </location>
</feature>
<feature type="transmembrane region" description="Helical" evidence="1">
    <location>
        <begin position="51"/>
        <end position="72"/>
    </location>
</feature>
<accession>A0A817TCN4</accession>
<dbReference type="EMBL" id="CAJNYD010002888">
    <property type="protein sequence ID" value="CAF3449024.1"/>
    <property type="molecule type" value="Genomic_DNA"/>
</dbReference>
<protein>
    <submittedName>
        <fullName evidence="2">Uncharacterized protein</fullName>
    </submittedName>
</protein>
<keyword evidence="11" id="KW-1185">Reference proteome</keyword>
<dbReference type="Proteomes" id="UP000663862">
    <property type="component" value="Unassembled WGS sequence"/>
</dbReference>
<organism evidence="2 10">
    <name type="scientific">Rotaria socialis</name>
    <dbReference type="NCBI Taxonomy" id="392032"/>
    <lineage>
        <taxon>Eukaryota</taxon>
        <taxon>Metazoa</taxon>
        <taxon>Spiralia</taxon>
        <taxon>Gnathifera</taxon>
        <taxon>Rotifera</taxon>
        <taxon>Eurotatoria</taxon>
        <taxon>Bdelloidea</taxon>
        <taxon>Philodinida</taxon>
        <taxon>Philodinidae</taxon>
        <taxon>Rotaria</taxon>
    </lineage>
</organism>
<dbReference type="AlphaFoldDB" id="A0A817TCN4"/>
<evidence type="ECO:0000313" key="7">
    <source>
        <dbReference type="EMBL" id="CAF4422578.1"/>
    </source>
</evidence>
<reference evidence="2" key="1">
    <citation type="submission" date="2021-02" db="EMBL/GenBank/DDBJ databases">
        <authorList>
            <person name="Nowell W R."/>
        </authorList>
    </citation>
    <scope>NUCLEOTIDE SEQUENCE</scope>
</reference>
<dbReference type="EMBL" id="CAJOBP010031816">
    <property type="protein sequence ID" value="CAF4671643.1"/>
    <property type="molecule type" value="Genomic_DNA"/>
</dbReference>
<name>A0A817TCN4_9BILA</name>
<keyword evidence="1" id="KW-1133">Transmembrane helix</keyword>
<dbReference type="Proteomes" id="UP000663873">
    <property type="component" value="Unassembled WGS sequence"/>
</dbReference>
<sequence length="167" mass="18966">MSNSNAASDPLYYDVSPVYERYTRLFLFVSGLVCLGSIICAIVKAHDEKKFYIIIISLVSSIFFVVCIYLFFKRRILLAEKLWFVNLTICILFLQALIYLIFVLIKPYPIALTTTTATTLTSTDSTTSGNTTNMTNITSTTTTSSAMRQSWEKQLFLTKLYELAEEN</sequence>
<proteinExistence type="predicted"/>
<gene>
    <name evidence="2" type="ORF">FME351_LOCUS614</name>
    <name evidence="3" type="ORF">GRG538_LOCUS2085</name>
    <name evidence="6" type="ORF">HFQ381_LOCUS8796</name>
    <name evidence="5" type="ORF">LUA448_LOCUS21768</name>
    <name evidence="8" type="ORF">QYT958_LOCUS12715</name>
    <name evidence="4" type="ORF">TIS948_LOCUS28892</name>
    <name evidence="7" type="ORF">TSG867_LOCUS14663</name>
    <name evidence="9" type="ORF">UJA718_LOCUS34783</name>
</gene>
<feature type="transmembrane region" description="Helical" evidence="1">
    <location>
        <begin position="84"/>
        <end position="105"/>
    </location>
</feature>
<dbReference type="Proteomes" id="UP000663851">
    <property type="component" value="Unassembled WGS sequence"/>
</dbReference>
<dbReference type="OrthoDB" id="10048705at2759"/>
<evidence type="ECO:0000313" key="8">
    <source>
        <dbReference type="EMBL" id="CAF4618831.1"/>
    </source>
</evidence>
<dbReference type="EMBL" id="CAJOBQ010000825">
    <property type="protein sequence ID" value="CAF4422578.1"/>
    <property type="molecule type" value="Genomic_DNA"/>
</dbReference>
<dbReference type="Proteomes" id="UP000663825">
    <property type="component" value="Unassembled WGS sequence"/>
</dbReference>
<dbReference type="Proteomes" id="UP000663869">
    <property type="component" value="Unassembled WGS sequence"/>
</dbReference>
<evidence type="ECO:0000313" key="11">
    <source>
        <dbReference type="Proteomes" id="UP000663873"/>
    </source>
</evidence>
<evidence type="ECO:0000313" key="6">
    <source>
        <dbReference type="EMBL" id="CAF4223758.1"/>
    </source>
</evidence>
<comment type="caution">
    <text evidence="2">The sequence shown here is derived from an EMBL/GenBank/DDBJ whole genome shotgun (WGS) entry which is preliminary data.</text>
</comment>
<evidence type="ECO:0000313" key="9">
    <source>
        <dbReference type="EMBL" id="CAF4671643.1"/>
    </source>
</evidence>
<dbReference type="Proteomes" id="UP000663833">
    <property type="component" value="Unassembled WGS sequence"/>
</dbReference>
<evidence type="ECO:0000313" key="4">
    <source>
        <dbReference type="EMBL" id="CAF3414538.1"/>
    </source>
</evidence>
<dbReference type="EMBL" id="CAJOBR010001575">
    <property type="protein sequence ID" value="CAF4618831.1"/>
    <property type="molecule type" value="Genomic_DNA"/>
</dbReference>
<dbReference type="Proteomes" id="UP000663848">
    <property type="component" value="Unassembled WGS sequence"/>
</dbReference>
<keyword evidence="1" id="KW-0472">Membrane</keyword>